<feature type="region of interest" description="Disordered" evidence="1">
    <location>
        <begin position="452"/>
        <end position="472"/>
    </location>
</feature>
<dbReference type="InterPro" id="IPR032151">
    <property type="entry name" value="CFAP61_N"/>
</dbReference>
<evidence type="ECO:0000256" key="1">
    <source>
        <dbReference type="SAM" id="MobiDB-lite"/>
    </source>
</evidence>
<proteinExistence type="predicted"/>
<evidence type="ECO:0000259" key="2">
    <source>
        <dbReference type="Pfam" id="PF16092"/>
    </source>
</evidence>
<reference evidence="3 4" key="1">
    <citation type="submission" date="2021-06" db="EMBL/GenBank/DDBJ databases">
        <title>Caerostris darwini draft genome.</title>
        <authorList>
            <person name="Kono N."/>
            <person name="Arakawa K."/>
        </authorList>
    </citation>
    <scope>NUCLEOTIDE SEQUENCE [LARGE SCALE GENOMIC DNA]</scope>
</reference>
<keyword evidence="3" id="KW-0969">Cilium</keyword>
<name>A0AAV4VHC8_9ARAC</name>
<keyword evidence="3" id="KW-0282">Flagellum</keyword>
<keyword evidence="3" id="KW-0966">Cell projection</keyword>
<dbReference type="Proteomes" id="UP001054837">
    <property type="component" value="Unassembled WGS sequence"/>
</dbReference>
<feature type="compositionally biased region" description="Basic and acidic residues" evidence="1">
    <location>
        <begin position="1313"/>
        <end position="1349"/>
    </location>
</feature>
<gene>
    <name evidence="3" type="primary">Cfap61</name>
    <name evidence="3" type="ORF">CDAR_294141</name>
</gene>
<evidence type="ECO:0000313" key="3">
    <source>
        <dbReference type="EMBL" id="GIY68943.1"/>
    </source>
</evidence>
<keyword evidence="4" id="KW-1185">Reference proteome</keyword>
<dbReference type="PANTHER" id="PTHR21178:SF8">
    <property type="entry name" value="CILIA- AND FLAGELLA-ASSOCIATED PROTEIN 61"/>
    <property type="match status" value="1"/>
</dbReference>
<dbReference type="EMBL" id="BPLQ01012966">
    <property type="protein sequence ID" value="GIY68943.1"/>
    <property type="molecule type" value="Genomic_DNA"/>
</dbReference>
<feature type="compositionally biased region" description="Basic and acidic residues" evidence="1">
    <location>
        <begin position="452"/>
        <end position="468"/>
    </location>
</feature>
<feature type="domain" description="Cilia- and flagella-associated protein 61 N-terminal" evidence="2">
    <location>
        <begin position="28"/>
        <end position="234"/>
    </location>
</feature>
<sequence>MSKIKINFPENEDMNWIIETAKLNILQPFEQASMKELIESLTWSLIIKVGDQRRTYAAFQSHPNIHYNPESWVDLLQADMQHSPFHGLNTIFLRIIISENLSDEHMKLLLQETFHSIPSLEYCCFVSQEQDEVNPVLPKFFNKNKLGNEIALWTCGRSLFLPEIGIRPKRSKDYLALKNLFSQIYSSLPKKEVDTLPDIDGGEGVGFIYATTNRIDLDILNQNFQLEAVHGLKKTHPKDKFDIPVVTEVIESLPEFLPPGCDDTEETEISQMLSEIVAEIESGPDVANCLKDLLDEFREDEPEKTEYKEFFNSQGFDISNPKHLTLVTRQSLKHFTTDSLIRIINSPSFDAQNEKHMELVPPLKKAITQITQERLDEILNSDAFNPGEEDFALVSLYVLDKMPPKKFLQFQNSSIGSSIHRKLRVKEALTKRKDKIKLSYTDTQAILQEMTRLSRQEEKGSHKKKDDDSQLSGEQCFQNIRYRNMGFISGLSIREKYKIHKNYSSSKIKEPFGWISSKKENDSSKNKNVEMYHTLRYEDDSQFKIVVPTYYGNVNCFFIENLAIEKDYEPGCLYLIMAAFEYFPGVDYSVLLLPYGTRQLPLMRQYFTPIPDRPFSAYEKELFVFHKSTFNRTYQVQPFSTKHLPGVRNLIMCSCLKDYLLNDLDQCLEKIEKDTEVDDAEKKTPEQNKLEAVTLISENQVLGIVIVTRLNDVDFIQRFYDIGTRISLKYHKYSNFGLLLHCVLHPIAKFLSSVFLKEVMRLTERTVLCYKVHPSEVVPYDPSYWQSLCNVLDCLIPLKLVKKVPNKPTILLNTRQQAAEEEAPTKKIEAINYSLCYICTKSILCKKEVNSSRIVIVGYSDIALGVVESLIYNTKYRFTNLVIVSKNTIPSEYLLDEKCYQFFPSWTNYSKPILNSMCLSAWLTVIRGKVTSIQNSTLHLKEMKKKDKEQFVVNFDYLVICEELQFQTKKPKKAEKQEKEQLGKKKYSMLTNLWSNVYKAVNGPSNVFSMNNPEDCAEVLNWLWRYFWKKAEIREQPTKGRGQFKSIQEMQRAKKDGRIIIYGNCIEIYICVAILQEENFPYSILTLVKSTEKAQPLGFHTQDIEDAVDHMLNTAEFETYKGILEYEFESDEIPFVNITTEKKTFRLDCSAVLLFDKKNINYRIFKALHHSNLPFSLPLNEGRGYPYLLTNSMFQTHSGNIFAAGNITQMHLRNGLSVRLEDCYYNRREVGIIIGENIAKVVNKTNFASEVLFLHDPSIKAAKLPRGYSYILVMHPNSCFLKRSNPTEDKRAIKPKSLVMGNLNTSANIKNEVPSKTKQEEDNTEKPTEETETEQNKTEDLKEQTDKNSKKSKKELKSPTGTTSPLIEREFPDEPEYFSLTFDLAERIQSIECLTKRDVNVESLVNLYGIPLAQLYKAISIVPGEDISRIYFCLAGDWILPLDYFTFHREGLKEEDKGFAEFAFEGYLRKGSETLKTKINTFLSSFSKRKSSR</sequence>
<feature type="region of interest" description="Disordered" evidence="1">
    <location>
        <begin position="1304"/>
        <end position="1369"/>
    </location>
</feature>
<dbReference type="InterPro" id="IPR038884">
    <property type="entry name" value="CFAP61"/>
</dbReference>
<protein>
    <submittedName>
        <fullName evidence="3">Cilia- and flagella-associated protein 61</fullName>
    </submittedName>
</protein>
<organism evidence="3 4">
    <name type="scientific">Caerostris darwini</name>
    <dbReference type="NCBI Taxonomy" id="1538125"/>
    <lineage>
        <taxon>Eukaryota</taxon>
        <taxon>Metazoa</taxon>
        <taxon>Ecdysozoa</taxon>
        <taxon>Arthropoda</taxon>
        <taxon>Chelicerata</taxon>
        <taxon>Arachnida</taxon>
        <taxon>Araneae</taxon>
        <taxon>Araneomorphae</taxon>
        <taxon>Entelegynae</taxon>
        <taxon>Araneoidea</taxon>
        <taxon>Araneidae</taxon>
        <taxon>Caerostris</taxon>
    </lineage>
</organism>
<evidence type="ECO:0000313" key="4">
    <source>
        <dbReference type="Proteomes" id="UP001054837"/>
    </source>
</evidence>
<comment type="caution">
    <text evidence="3">The sequence shown here is derived from an EMBL/GenBank/DDBJ whole genome shotgun (WGS) entry which is preliminary data.</text>
</comment>
<accession>A0AAV4VHC8</accession>
<dbReference type="Pfam" id="PF16092">
    <property type="entry name" value="CFAP61_N"/>
    <property type="match status" value="1"/>
</dbReference>
<dbReference type="PANTHER" id="PTHR21178">
    <property type="entry name" value="CILIA- AND FLAGELLA-ASSOCIATED PROTEIN 61"/>
    <property type="match status" value="1"/>
</dbReference>